<keyword evidence="2" id="KW-0378">Hydrolase</keyword>
<keyword evidence="5" id="KW-1185">Reference proteome</keyword>
<dbReference type="CDD" id="cd03440">
    <property type="entry name" value="hot_dog"/>
    <property type="match status" value="1"/>
</dbReference>
<dbReference type="SUPFAM" id="SSF54637">
    <property type="entry name" value="Thioesterase/thiol ester dehydrase-isomerase"/>
    <property type="match status" value="1"/>
</dbReference>
<dbReference type="InterPro" id="IPR006683">
    <property type="entry name" value="Thioestr_dom"/>
</dbReference>
<dbReference type="HOGENOM" id="CLU_085799_2_0_1"/>
<dbReference type="InterPro" id="IPR039298">
    <property type="entry name" value="ACOT13"/>
</dbReference>
<gene>
    <name evidence="4" type="ORF">GALMADRAFT_54329</name>
</gene>
<dbReference type="PANTHER" id="PTHR21660:SF1">
    <property type="entry name" value="ACYL-COENZYME A THIOESTERASE 13"/>
    <property type="match status" value="1"/>
</dbReference>
<dbReference type="Pfam" id="PF03061">
    <property type="entry name" value="4HBT"/>
    <property type="match status" value="1"/>
</dbReference>
<accession>A0A067TPB6</accession>
<dbReference type="PANTHER" id="PTHR21660">
    <property type="entry name" value="THIOESTERASE SUPERFAMILY MEMBER-RELATED"/>
    <property type="match status" value="1"/>
</dbReference>
<comment type="similarity">
    <text evidence="1">Belongs to the thioesterase PaaI family.</text>
</comment>
<organism evidence="4 5">
    <name type="scientific">Galerina marginata (strain CBS 339.88)</name>
    <dbReference type="NCBI Taxonomy" id="685588"/>
    <lineage>
        <taxon>Eukaryota</taxon>
        <taxon>Fungi</taxon>
        <taxon>Dikarya</taxon>
        <taxon>Basidiomycota</taxon>
        <taxon>Agaricomycotina</taxon>
        <taxon>Agaricomycetes</taxon>
        <taxon>Agaricomycetidae</taxon>
        <taxon>Agaricales</taxon>
        <taxon>Agaricineae</taxon>
        <taxon>Strophariaceae</taxon>
        <taxon>Galerina</taxon>
    </lineage>
</organism>
<evidence type="ECO:0000313" key="4">
    <source>
        <dbReference type="EMBL" id="KDR84177.1"/>
    </source>
</evidence>
<sequence length="183" mass="19948">MGEWVDKKHVDASDIRGNVSEETKKTCLMVFRFFVSTPGKSYGAEIGENLKLVEINILKMDRFGKGPSTYAETAVDVTVKKDMCNVFHILHGACAAYIVDLCSVSSLVALGTSLGFDGTGVSQSMNLIWHHPIHLGEEVTVVSTSMSARGRVRTVKCELWSKNALCISAVHSTVNVVRTKGKL</sequence>
<name>A0A067TPB6_GALM3</name>
<dbReference type="GO" id="GO:0047617">
    <property type="term" value="F:fatty acyl-CoA hydrolase activity"/>
    <property type="evidence" value="ECO:0007669"/>
    <property type="project" value="InterPro"/>
</dbReference>
<dbReference type="Gene3D" id="3.10.129.10">
    <property type="entry name" value="Hotdog Thioesterase"/>
    <property type="match status" value="1"/>
</dbReference>
<dbReference type="Proteomes" id="UP000027222">
    <property type="component" value="Unassembled WGS sequence"/>
</dbReference>
<dbReference type="EMBL" id="KL142368">
    <property type="protein sequence ID" value="KDR84177.1"/>
    <property type="molecule type" value="Genomic_DNA"/>
</dbReference>
<dbReference type="OrthoDB" id="2831072at2759"/>
<evidence type="ECO:0000313" key="5">
    <source>
        <dbReference type="Proteomes" id="UP000027222"/>
    </source>
</evidence>
<evidence type="ECO:0000256" key="1">
    <source>
        <dbReference type="ARBA" id="ARBA00008324"/>
    </source>
</evidence>
<dbReference type="STRING" id="685588.A0A067TPB6"/>
<reference evidence="5" key="1">
    <citation type="journal article" date="2014" name="Proc. Natl. Acad. Sci. U.S.A.">
        <title>Extensive sampling of basidiomycete genomes demonstrates inadequacy of the white-rot/brown-rot paradigm for wood decay fungi.</title>
        <authorList>
            <person name="Riley R."/>
            <person name="Salamov A.A."/>
            <person name="Brown D.W."/>
            <person name="Nagy L.G."/>
            <person name="Floudas D."/>
            <person name="Held B.W."/>
            <person name="Levasseur A."/>
            <person name="Lombard V."/>
            <person name="Morin E."/>
            <person name="Otillar R."/>
            <person name="Lindquist E.A."/>
            <person name="Sun H."/>
            <person name="LaButti K.M."/>
            <person name="Schmutz J."/>
            <person name="Jabbour D."/>
            <person name="Luo H."/>
            <person name="Baker S.E."/>
            <person name="Pisabarro A.G."/>
            <person name="Walton J.D."/>
            <person name="Blanchette R.A."/>
            <person name="Henrissat B."/>
            <person name="Martin F."/>
            <person name="Cullen D."/>
            <person name="Hibbett D.S."/>
            <person name="Grigoriev I.V."/>
        </authorList>
    </citation>
    <scope>NUCLEOTIDE SEQUENCE [LARGE SCALE GENOMIC DNA]</scope>
    <source>
        <strain evidence="5">CBS 339.88</strain>
    </source>
</reference>
<dbReference type="AlphaFoldDB" id="A0A067TPB6"/>
<dbReference type="InterPro" id="IPR029069">
    <property type="entry name" value="HotDog_dom_sf"/>
</dbReference>
<protein>
    <recommendedName>
        <fullName evidence="3">Thioesterase domain-containing protein</fullName>
    </recommendedName>
</protein>
<proteinExistence type="inferred from homology"/>
<feature type="domain" description="Thioesterase" evidence="3">
    <location>
        <begin position="88"/>
        <end position="163"/>
    </location>
</feature>
<evidence type="ECO:0000259" key="3">
    <source>
        <dbReference type="Pfam" id="PF03061"/>
    </source>
</evidence>
<evidence type="ECO:0000256" key="2">
    <source>
        <dbReference type="ARBA" id="ARBA00022801"/>
    </source>
</evidence>